<evidence type="ECO:0000313" key="1">
    <source>
        <dbReference type="Proteomes" id="UP000504615"/>
    </source>
</evidence>
<name>A0A6I9WAE2_9HYME</name>
<organism evidence="1 2">
    <name type="scientific">Pogonomyrmex barbatus</name>
    <name type="common">red harvester ant</name>
    <dbReference type="NCBI Taxonomy" id="144034"/>
    <lineage>
        <taxon>Eukaryota</taxon>
        <taxon>Metazoa</taxon>
        <taxon>Ecdysozoa</taxon>
        <taxon>Arthropoda</taxon>
        <taxon>Hexapoda</taxon>
        <taxon>Insecta</taxon>
        <taxon>Pterygota</taxon>
        <taxon>Neoptera</taxon>
        <taxon>Endopterygota</taxon>
        <taxon>Hymenoptera</taxon>
        <taxon>Apocrita</taxon>
        <taxon>Aculeata</taxon>
        <taxon>Formicoidea</taxon>
        <taxon>Formicidae</taxon>
        <taxon>Myrmicinae</taxon>
        <taxon>Pogonomyrmex</taxon>
    </lineage>
</organism>
<sequence length="105" mass="11994">MATTATMLTVDLKPKTISKNDSTRTKITERRRSKASVRLLFSSVVVRSSRFSLSRHHLFGTDSIDSRAKAIYLVSSYRSVISQIQFRDNRIYRYISGSSFVLGNR</sequence>
<protein>
    <submittedName>
        <fullName evidence="2">Uncharacterized protein LOC105427540</fullName>
    </submittedName>
</protein>
<keyword evidence="1" id="KW-1185">Reference proteome</keyword>
<gene>
    <name evidence="2" type="primary">LOC105427540</name>
</gene>
<dbReference type="GeneID" id="105427540"/>
<proteinExistence type="predicted"/>
<dbReference type="KEGG" id="pbar:105427540"/>
<accession>A0A6I9WAE2</accession>
<dbReference type="AlphaFoldDB" id="A0A6I9WAE2"/>
<evidence type="ECO:0000313" key="2">
    <source>
        <dbReference type="RefSeq" id="XP_011637607.1"/>
    </source>
</evidence>
<reference evidence="2" key="1">
    <citation type="submission" date="2025-08" db="UniProtKB">
        <authorList>
            <consortium name="RefSeq"/>
        </authorList>
    </citation>
    <scope>IDENTIFICATION</scope>
</reference>
<dbReference type="Proteomes" id="UP000504615">
    <property type="component" value="Unplaced"/>
</dbReference>
<dbReference type="RefSeq" id="XP_011637607.1">
    <property type="nucleotide sequence ID" value="XM_011639305.2"/>
</dbReference>